<dbReference type="GO" id="GO:0051536">
    <property type="term" value="F:iron-sulfur cluster binding"/>
    <property type="evidence" value="ECO:0007669"/>
    <property type="project" value="UniProtKB-KW"/>
</dbReference>
<keyword evidence="7" id="KW-1185">Reference proteome</keyword>
<evidence type="ECO:0000256" key="2">
    <source>
        <dbReference type="ARBA" id="ARBA00023004"/>
    </source>
</evidence>
<proteinExistence type="predicted"/>
<keyword evidence="3" id="KW-0411">Iron-sulfur</keyword>
<feature type="domain" description="Radical SAM core" evidence="5">
    <location>
        <begin position="55"/>
        <end position="292"/>
    </location>
</feature>
<dbReference type="PANTHER" id="PTHR43432:SF3">
    <property type="entry name" value="SLR0285 PROTEIN"/>
    <property type="match status" value="1"/>
</dbReference>
<dbReference type="Gene3D" id="3.80.30.30">
    <property type="match status" value="1"/>
</dbReference>
<dbReference type="PANTHER" id="PTHR43432">
    <property type="entry name" value="SLR0285 PROTEIN"/>
    <property type="match status" value="1"/>
</dbReference>
<keyword evidence="2" id="KW-0408">Iron</keyword>
<dbReference type="CDD" id="cd01335">
    <property type="entry name" value="Radical_SAM"/>
    <property type="match status" value="1"/>
</dbReference>
<organism evidence="6 7">
    <name type="scientific">Stenotrophobium rhamnosiphilum</name>
    <dbReference type="NCBI Taxonomy" id="2029166"/>
    <lineage>
        <taxon>Bacteria</taxon>
        <taxon>Pseudomonadati</taxon>
        <taxon>Pseudomonadota</taxon>
        <taxon>Gammaproteobacteria</taxon>
        <taxon>Nevskiales</taxon>
        <taxon>Nevskiaceae</taxon>
        <taxon>Stenotrophobium</taxon>
    </lineage>
</organism>
<dbReference type="GO" id="GO:0003824">
    <property type="term" value="F:catalytic activity"/>
    <property type="evidence" value="ECO:0007669"/>
    <property type="project" value="InterPro"/>
</dbReference>
<gene>
    <name evidence="6" type="ORF">CJD38_05160</name>
</gene>
<protein>
    <submittedName>
        <fullName evidence="6">Radical SAM protein</fullName>
    </submittedName>
</protein>
<dbReference type="InterPro" id="IPR058240">
    <property type="entry name" value="rSAM_sf"/>
</dbReference>
<dbReference type="InterPro" id="IPR040086">
    <property type="entry name" value="MJ0683-like"/>
</dbReference>
<dbReference type="EMBL" id="QANS01000002">
    <property type="protein sequence ID" value="PTU32509.1"/>
    <property type="molecule type" value="Genomic_DNA"/>
</dbReference>
<dbReference type="SFLD" id="SFLDG01084">
    <property type="entry name" value="Uncharacterised_Radical_SAM_Su"/>
    <property type="match status" value="1"/>
</dbReference>
<dbReference type="SUPFAM" id="SSF102114">
    <property type="entry name" value="Radical SAM enzymes"/>
    <property type="match status" value="1"/>
</dbReference>
<evidence type="ECO:0000256" key="4">
    <source>
        <dbReference type="SAM" id="MobiDB-lite"/>
    </source>
</evidence>
<evidence type="ECO:0000256" key="1">
    <source>
        <dbReference type="ARBA" id="ARBA00022723"/>
    </source>
</evidence>
<dbReference type="Proteomes" id="UP000244248">
    <property type="component" value="Unassembled WGS sequence"/>
</dbReference>
<keyword evidence="1" id="KW-0479">Metal-binding</keyword>
<dbReference type="NCBIfam" id="NF033668">
    <property type="entry name" value="rSAM_PA0069"/>
    <property type="match status" value="1"/>
</dbReference>
<dbReference type="GO" id="GO:0046872">
    <property type="term" value="F:metal ion binding"/>
    <property type="evidence" value="ECO:0007669"/>
    <property type="project" value="UniProtKB-KW"/>
</dbReference>
<evidence type="ECO:0000313" key="7">
    <source>
        <dbReference type="Proteomes" id="UP000244248"/>
    </source>
</evidence>
<reference evidence="6 7" key="1">
    <citation type="submission" date="2018-04" db="EMBL/GenBank/DDBJ databases">
        <title>Novel species isolated from glacier.</title>
        <authorList>
            <person name="Liu Q."/>
            <person name="Xin Y.-H."/>
        </authorList>
    </citation>
    <scope>NUCLEOTIDE SEQUENCE [LARGE SCALE GENOMIC DNA]</scope>
    <source>
        <strain evidence="6 7">GT1R17</strain>
    </source>
</reference>
<sequence>MKGRGAVSNSEGRFESLRVENVHDGWDLLEELPSAPQTTVSRETAKSIISRNESPDIPYDQSINPYRGCEHGCIYCFARPTHSYLNLSPGLDFETKLFYKHNAAELLEKELSKPGYVCSSINLGSATDPYQPIEKKLMVTRSLLEVLARFQHPATVLTKSAMVERDIDLLAEMAQKQLVSVAISITSLRDDLKRTLEPRAASVAARFKAVRRLRDAGIPVFVLFAPVIPFVNDSELEEVIKQAAEAGAQGANYVFLRLPHELKEIFREWLQAHVPQKAEHVMSLVQQSRGGKDYDSEWGQRMRGQGVFADLIKQRFLLTCRRHQLQNRAVWRLDTTQFKVPPRSGDQMGLGF</sequence>
<dbReference type="PROSITE" id="PS51918">
    <property type="entry name" value="RADICAL_SAM"/>
    <property type="match status" value="1"/>
</dbReference>
<dbReference type="SFLD" id="SFLDS00029">
    <property type="entry name" value="Radical_SAM"/>
    <property type="match status" value="1"/>
</dbReference>
<dbReference type="SMART" id="SM00729">
    <property type="entry name" value="Elp3"/>
    <property type="match status" value="1"/>
</dbReference>
<dbReference type="AlphaFoldDB" id="A0A2T5MIY5"/>
<feature type="compositionally biased region" description="Polar residues" evidence="4">
    <location>
        <begin position="35"/>
        <end position="52"/>
    </location>
</feature>
<evidence type="ECO:0000259" key="5">
    <source>
        <dbReference type="PROSITE" id="PS51918"/>
    </source>
</evidence>
<dbReference type="InterPro" id="IPR006638">
    <property type="entry name" value="Elp3/MiaA/NifB-like_rSAM"/>
</dbReference>
<dbReference type="Pfam" id="PF04055">
    <property type="entry name" value="Radical_SAM"/>
    <property type="match status" value="1"/>
</dbReference>
<comment type="caution">
    <text evidence="6">The sequence shown here is derived from an EMBL/GenBank/DDBJ whole genome shotgun (WGS) entry which is preliminary data.</text>
</comment>
<evidence type="ECO:0000313" key="6">
    <source>
        <dbReference type="EMBL" id="PTU32509.1"/>
    </source>
</evidence>
<feature type="region of interest" description="Disordered" evidence="4">
    <location>
        <begin position="33"/>
        <end position="53"/>
    </location>
</feature>
<evidence type="ECO:0000256" key="3">
    <source>
        <dbReference type="ARBA" id="ARBA00023014"/>
    </source>
</evidence>
<dbReference type="OrthoDB" id="9785699at2"/>
<name>A0A2T5MIY5_9GAMM</name>
<dbReference type="InterPro" id="IPR007197">
    <property type="entry name" value="rSAM"/>
</dbReference>
<accession>A0A2T5MIY5</accession>